<dbReference type="EMBL" id="ML119147">
    <property type="protein sequence ID" value="RPB09934.1"/>
    <property type="molecule type" value="Genomic_DNA"/>
</dbReference>
<keyword evidence="2" id="KW-1185">Reference proteome</keyword>
<accession>A0A3N4KHA1</accession>
<dbReference type="Proteomes" id="UP000277580">
    <property type="component" value="Unassembled WGS sequence"/>
</dbReference>
<dbReference type="OrthoDB" id="5366879at2759"/>
<sequence>MHPEHSNPTPEHVQSTDPPVNWFHEAAQWMLIDNNGDIKFEMIPDSPEEDEKLKAEAGTDSVLETPDGLENTALSASNHSRITMHHDFGPAQAKIKQEDLGSLSRGEETRFMEPRPGWTAQTPVRLDSILGPNTRNQRPGVSAYTQPGNAFSSPEQNYNLSQGVFQYPQHAPFPIELSTHRPQDMDHPQPQSTAAVFLRRLNSVDRISPDHTHPILPSVPIQGYTGAYYPLQPTHWPPKMTVDYIPGYPPSPYLREGLPNWHFETDQFNKSFRALGDPILHVDSILSRNSRIEKNNLWKTKPPVALGSALYALSYVESQQPAHHHQRSRYQGGFFHQGPYHQGYQQQQGLQQQPFKRPVFRQPLSPPQKTLGRLPLFGQRVSHDQQNHFLTLENSTLKASSWSRKKKGGLSLLDARMARQREGYRRSLRVGGIQSDN</sequence>
<name>A0A3N4KHA1_9PEZI</name>
<protein>
    <submittedName>
        <fullName evidence="1">Uncharacterized protein</fullName>
    </submittedName>
</protein>
<dbReference type="InParanoid" id="A0A3N4KHA1"/>
<evidence type="ECO:0000313" key="2">
    <source>
        <dbReference type="Proteomes" id="UP000277580"/>
    </source>
</evidence>
<gene>
    <name evidence="1" type="ORF">P167DRAFT_547689</name>
</gene>
<evidence type="ECO:0000313" key="1">
    <source>
        <dbReference type="EMBL" id="RPB09934.1"/>
    </source>
</evidence>
<organism evidence="1 2">
    <name type="scientific">Morchella conica CCBAS932</name>
    <dbReference type="NCBI Taxonomy" id="1392247"/>
    <lineage>
        <taxon>Eukaryota</taxon>
        <taxon>Fungi</taxon>
        <taxon>Dikarya</taxon>
        <taxon>Ascomycota</taxon>
        <taxon>Pezizomycotina</taxon>
        <taxon>Pezizomycetes</taxon>
        <taxon>Pezizales</taxon>
        <taxon>Morchellaceae</taxon>
        <taxon>Morchella</taxon>
    </lineage>
</organism>
<dbReference type="AlphaFoldDB" id="A0A3N4KHA1"/>
<reference evidence="1 2" key="1">
    <citation type="journal article" date="2018" name="Nat. Ecol. Evol.">
        <title>Pezizomycetes genomes reveal the molecular basis of ectomycorrhizal truffle lifestyle.</title>
        <authorList>
            <person name="Murat C."/>
            <person name="Payen T."/>
            <person name="Noel B."/>
            <person name="Kuo A."/>
            <person name="Morin E."/>
            <person name="Chen J."/>
            <person name="Kohler A."/>
            <person name="Krizsan K."/>
            <person name="Balestrini R."/>
            <person name="Da Silva C."/>
            <person name="Montanini B."/>
            <person name="Hainaut M."/>
            <person name="Levati E."/>
            <person name="Barry K.W."/>
            <person name="Belfiori B."/>
            <person name="Cichocki N."/>
            <person name="Clum A."/>
            <person name="Dockter R.B."/>
            <person name="Fauchery L."/>
            <person name="Guy J."/>
            <person name="Iotti M."/>
            <person name="Le Tacon F."/>
            <person name="Lindquist E.A."/>
            <person name="Lipzen A."/>
            <person name="Malagnac F."/>
            <person name="Mello A."/>
            <person name="Molinier V."/>
            <person name="Miyauchi S."/>
            <person name="Poulain J."/>
            <person name="Riccioni C."/>
            <person name="Rubini A."/>
            <person name="Sitrit Y."/>
            <person name="Splivallo R."/>
            <person name="Traeger S."/>
            <person name="Wang M."/>
            <person name="Zifcakova L."/>
            <person name="Wipf D."/>
            <person name="Zambonelli A."/>
            <person name="Paolocci F."/>
            <person name="Nowrousian M."/>
            <person name="Ottonello S."/>
            <person name="Baldrian P."/>
            <person name="Spatafora J.W."/>
            <person name="Henrissat B."/>
            <person name="Nagy L.G."/>
            <person name="Aury J.M."/>
            <person name="Wincker P."/>
            <person name="Grigoriev I.V."/>
            <person name="Bonfante P."/>
            <person name="Martin F.M."/>
        </authorList>
    </citation>
    <scope>NUCLEOTIDE SEQUENCE [LARGE SCALE GENOMIC DNA]</scope>
    <source>
        <strain evidence="1 2">CCBAS932</strain>
    </source>
</reference>
<proteinExistence type="predicted"/>